<evidence type="ECO:0000313" key="3">
    <source>
        <dbReference type="Proteomes" id="UP000324222"/>
    </source>
</evidence>
<proteinExistence type="predicted"/>
<feature type="region of interest" description="Disordered" evidence="1">
    <location>
        <begin position="155"/>
        <end position="175"/>
    </location>
</feature>
<accession>A0A5B7HK09</accession>
<feature type="region of interest" description="Disordered" evidence="1">
    <location>
        <begin position="207"/>
        <end position="236"/>
    </location>
</feature>
<organism evidence="2 3">
    <name type="scientific">Portunus trituberculatus</name>
    <name type="common">Swimming crab</name>
    <name type="synonym">Neptunus trituberculatus</name>
    <dbReference type="NCBI Taxonomy" id="210409"/>
    <lineage>
        <taxon>Eukaryota</taxon>
        <taxon>Metazoa</taxon>
        <taxon>Ecdysozoa</taxon>
        <taxon>Arthropoda</taxon>
        <taxon>Crustacea</taxon>
        <taxon>Multicrustacea</taxon>
        <taxon>Malacostraca</taxon>
        <taxon>Eumalacostraca</taxon>
        <taxon>Eucarida</taxon>
        <taxon>Decapoda</taxon>
        <taxon>Pleocyemata</taxon>
        <taxon>Brachyura</taxon>
        <taxon>Eubrachyura</taxon>
        <taxon>Portunoidea</taxon>
        <taxon>Portunidae</taxon>
        <taxon>Portuninae</taxon>
        <taxon>Portunus</taxon>
    </lineage>
</organism>
<gene>
    <name evidence="2" type="ORF">E2C01_064530</name>
</gene>
<dbReference type="EMBL" id="VSRR010030872">
    <property type="protein sequence ID" value="MPC70286.1"/>
    <property type="molecule type" value="Genomic_DNA"/>
</dbReference>
<sequence>MVGVCQAAARRSPSLPVAVTAARVLAGRSEGPMRGSAPLSSGSSSGGGNGQCRRSAKPESFPDSAGRTGSLQSRLRITNSCNGQKSTDYLQMYHATLSYNTHFTASVSLSLALQLHPSPSFSSQRLPCYVASWPFTVLTLPSPHSHISHASLRKPYHVKPPQTSPTPDPHTHTTNLATHSSTWLVESSVSAVICWFSSPILRLTTSPSHPATHPASLPQRRQRRSLSVDRVRDARQ</sequence>
<evidence type="ECO:0000313" key="2">
    <source>
        <dbReference type="EMBL" id="MPC70286.1"/>
    </source>
</evidence>
<comment type="caution">
    <text evidence="2">The sequence shown here is derived from an EMBL/GenBank/DDBJ whole genome shotgun (WGS) entry which is preliminary data.</text>
</comment>
<name>A0A5B7HK09_PORTR</name>
<feature type="compositionally biased region" description="Basic and acidic residues" evidence="1">
    <location>
        <begin position="226"/>
        <end position="236"/>
    </location>
</feature>
<dbReference type="AlphaFoldDB" id="A0A5B7HK09"/>
<dbReference type="Proteomes" id="UP000324222">
    <property type="component" value="Unassembled WGS sequence"/>
</dbReference>
<evidence type="ECO:0000256" key="1">
    <source>
        <dbReference type="SAM" id="MobiDB-lite"/>
    </source>
</evidence>
<protein>
    <submittedName>
        <fullName evidence="2">Uncharacterized protein</fullName>
    </submittedName>
</protein>
<keyword evidence="3" id="KW-1185">Reference proteome</keyword>
<feature type="region of interest" description="Disordered" evidence="1">
    <location>
        <begin position="29"/>
        <end position="71"/>
    </location>
</feature>
<reference evidence="2 3" key="1">
    <citation type="submission" date="2019-05" db="EMBL/GenBank/DDBJ databases">
        <title>Another draft genome of Portunus trituberculatus and its Hox gene families provides insights of decapod evolution.</title>
        <authorList>
            <person name="Jeong J.-H."/>
            <person name="Song I."/>
            <person name="Kim S."/>
            <person name="Choi T."/>
            <person name="Kim D."/>
            <person name="Ryu S."/>
            <person name="Kim W."/>
        </authorList>
    </citation>
    <scope>NUCLEOTIDE SEQUENCE [LARGE SCALE GENOMIC DNA]</scope>
    <source>
        <tissue evidence="2">Muscle</tissue>
    </source>
</reference>